<dbReference type="SUPFAM" id="SSF49899">
    <property type="entry name" value="Concanavalin A-like lectins/glucanases"/>
    <property type="match status" value="1"/>
</dbReference>
<proteinExistence type="predicted"/>
<accession>A0A6S7JYF5</accession>
<keyword evidence="2" id="KW-1185">Reference proteome</keyword>
<dbReference type="GO" id="GO:0016020">
    <property type="term" value="C:membrane"/>
    <property type="evidence" value="ECO:0007669"/>
    <property type="project" value="InterPro"/>
</dbReference>
<evidence type="ECO:0000313" key="2">
    <source>
        <dbReference type="Proteomes" id="UP001152795"/>
    </source>
</evidence>
<comment type="caution">
    <text evidence="1">The sequence shown here is derived from an EMBL/GenBank/DDBJ whole genome shotgun (WGS) entry which is preliminary data.</text>
</comment>
<reference evidence="1" key="1">
    <citation type="submission" date="2020-04" db="EMBL/GenBank/DDBJ databases">
        <authorList>
            <person name="Alioto T."/>
            <person name="Alioto T."/>
            <person name="Gomez Garrido J."/>
        </authorList>
    </citation>
    <scope>NUCLEOTIDE SEQUENCE</scope>
    <source>
        <strain evidence="1">A484AB</strain>
    </source>
</reference>
<sequence length="71" mass="8464">MTSWFSYKWIPYYSTAIRVNFQYKVTGDNNTLSISVRTVSGDRTLLWRIHGNHGSRWKNGTITYWPTQKFE</sequence>
<dbReference type="Proteomes" id="UP001152795">
    <property type="component" value="Unassembled WGS sequence"/>
</dbReference>
<dbReference type="Pfam" id="PF00629">
    <property type="entry name" value="MAM"/>
    <property type="match status" value="1"/>
</dbReference>
<protein>
    <submittedName>
        <fullName evidence="1">---NA</fullName>
    </submittedName>
</protein>
<dbReference type="EMBL" id="CACRXK020022528">
    <property type="protein sequence ID" value="CAB4036897.1"/>
    <property type="molecule type" value="Genomic_DNA"/>
</dbReference>
<evidence type="ECO:0000313" key="1">
    <source>
        <dbReference type="EMBL" id="CAB4036897.1"/>
    </source>
</evidence>
<dbReference type="Gene3D" id="2.60.120.200">
    <property type="match status" value="1"/>
</dbReference>
<name>A0A6S7JYF5_PARCT</name>
<dbReference type="InterPro" id="IPR000998">
    <property type="entry name" value="MAM_dom"/>
</dbReference>
<feature type="non-terminal residue" evidence="1">
    <location>
        <position position="71"/>
    </location>
</feature>
<gene>
    <name evidence="1" type="ORF">PACLA_8A051817</name>
</gene>
<dbReference type="InterPro" id="IPR013320">
    <property type="entry name" value="ConA-like_dom_sf"/>
</dbReference>
<organism evidence="1 2">
    <name type="scientific">Paramuricea clavata</name>
    <name type="common">Red gorgonian</name>
    <name type="synonym">Violescent sea-whip</name>
    <dbReference type="NCBI Taxonomy" id="317549"/>
    <lineage>
        <taxon>Eukaryota</taxon>
        <taxon>Metazoa</taxon>
        <taxon>Cnidaria</taxon>
        <taxon>Anthozoa</taxon>
        <taxon>Octocorallia</taxon>
        <taxon>Malacalcyonacea</taxon>
        <taxon>Plexauridae</taxon>
        <taxon>Paramuricea</taxon>
    </lineage>
</organism>
<dbReference type="AlphaFoldDB" id="A0A6S7JYF5"/>